<dbReference type="Proteomes" id="UP000184301">
    <property type="component" value="Unassembled WGS sequence"/>
</dbReference>
<name>A0A1M6V969_9FIRM</name>
<sequence length="85" mass="9899">MADKVSEKILLLQTNSLDKYLKLKYQLDENNIFYQDKIKNDSIMEFAAKMISLGRPATGVETRNQTYRIYIDKNDYAKASTLVEE</sequence>
<dbReference type="AlphaFoldDB" id="A0A1M6V969"/>
<reference evidence="1 2" key="1">
    <citation type="submission" date="2016-11" db="EMBL/GenBank/DDBJ databases">
        <authorList>
            <person name="Jaros S."/>
            <person name="Januszkiewicz K."/>
            <person name="Wedrychowicz H."/>
        </authorList>
    </citation>
    <scope>NUCLEOTIDE SEQUENCE [LARGE SCALE GENOMIC DNA]</scope>
    <source>
        <strain evidence="1 2">DSM 15480</strain>
    </source>
</reference>
<evidence type="ECO:0008006" key="3">
    <source>
        <dbReference type="Google" id="ProtNLM"/>
    </source>
</evidence>
<accession>A0A1M6V969</accession>
<dbReference type="RefSeq" id="WP_073113006.1">
    <property type="nucleotide sequence ID" value="NZ_FQZY01000086.1"/>
</dbReference>
<evidence type="ECO:0000313" key="1">
    <source>
        <dbReference type="EMBL" id="SHK78053.1"/>
    </source>
</evidence>
<keyword evidence="2" id="KW-1185">Reference proteome</keyword>
<protein>
    <recommendedName>
        <fullName evidence="3">Signal transducing protein</fullName>
    </recommendedName>
</protein>
<proteinExistence type="predicted"/>
<evidence type="ECO:0000313" key="2">
    <source>
        <dbReference type="Proteomes" id="UP000184301"/>
    </source>
</evidence>
<dbReference type="EMBL" id="FQZY01000086">
    <property type="protein sequence ID" value="SHK78053.1"/>
    <property type="molecule type" value="Genomic_DNA"/>
</dbReference>
<dbReference type="STRING" id="1121950.SAMN02745243_03712"/>
<organism evidence="1 2">
    <name type="scientific">Hespellia stercorisuis DSM 15480</name>
    <dbReference type="NCBI Taxonomy" id="1121950"/>
    <lineage>
        <taxon>Bacteria</taxon>
        <taxon>Bacillati</taxon>
        <taxon>Bacillota</taxon>
        <taxon>Clostridia</taxon>
        <taxon>Lachnospirales</taxon>
        <taxon>Lachnospiraceae</taxon>
        <taxon>Hespellia</taxon>
    </lineage>
</organism>
<gene>
    <name evidence="1" type="ORF">SAMN02745243_03712</name>
</gene>